<dbReference type="PROSITE" id="PS50879">
    <property type="entry name" value="RNASE_H_1"/>
    <property type="match status" value="1"/>
</dbReference>
<protein>
    <submittedName>
        <fullName evidence="2">46084_t:CDS:1</fullName>
    </submittedName>
</protein>
<sequence length="103" mass="12080">ELYTAICVLEKVNNEQDLLVFTDRKSIFKHVRGHSGIYKNEQADRLAYLGSQKTDVKEFNFSIRKQTEIEPNQRYNQRLQSMIAINDVITNVIDDYIINDIID</sequence>
<dbReference type="InterPro" id="IPR002156">
    <property type="entry name" value="RNaseH_domain"/>
</dbReference>
<dbReference type="Proteomes" id="UP000789901">
    <property type="component" value="Unassembled WGS sequence"/>
</dbReference>
<proteinExistence type="predicted"/>
<name>A0ABN7WHH8_GIGMA</name>
<evidence type="ECO:0000313" key="2">
    <source>
        <dbReference type="EMBL" id="CAG8830320.1"/>
    </source>
</evidence>
<reference evidence="2 3" key="1">
    <citation type="submission" date="2021-06" db="EMBL/GenBank/DDBJ databases">
        <authorList>
            <person name="Kallberg Y."/>
            <person name="Tangrot J."/>
            <person name="Rosling A."/>
        </authorList>
    </citation>
    <scope>NUCLEOTIDE SEQUENCE [LARGE SCALE GENOMIC DNA]</scope>
    <source>
        <strain evidence="2 3">120-4 pot B 10/14</strain>
    </source>
</reference>
<keyword evidence="3" id="KW-1185">Reference proteome</keyword>
<feature type="non-terminal residue" evidence="2">
    <location>
        <position position="1"/>
    </location>
</feature>
<comment type="caution">
    <text evidence="2">The sequence shown here is derived from an EMBL/GenBank/DDBJ whole genome shotgun (WGS) entry which is preliminary data.</text>
</comment>
<gene>
    <name evidence="2" type="ORF">GMARGA_LOCUS30275</name>
</gene>
<dbReference type="InterPro" id="IPR012337">
    <property type="entry name" value="RNaseH-like_sf"/>
</dbReference>
<feature type="domain" description="RNase H type-1" evidence="1">
    <location>
        <begin position="1"/>
        <end position="52"/>
    </location>
</feature>
<accession>A0ABN7WHH8</accession>
<organism evidence="2 3">
    <name type="scientific">Gigaspora margarita</name>
    <dbReference type="NCBI Taxonomy" id="4874"/>
    <lineage>
        <taxon>Eukaryota</taxon>
        <taxon>Fungi</taxon>
        <taxon>Fungi incertae sedis</taxon>
        <taxon>Mucoromycota</taxon>
        <taxon>Glomeromycotina</taxon>
        <taxon>Glomeromycetes</taxon>
        <taxon>Diversisporales</taxon>
        <taxon>Gigasporaceae</taxon>
        <taxon>Gigaspora</taxon>
    </lineage>
</organism>
<evidence type="ECO:0000313" key="3">
    <source>
        <dbReference type="Proteomes" id="UP000789901"/>
    </source>
</evidence>
<evidence type="ECO:0000259" key="1">
    <source>
        <dbReference type="PROSITE" id="PS50879"/>
    </source>
</evidence>
<dbReference type="EMBL" id="CAJVQB010042345">
    <property type="protein sequence ID" value="CAG8830320.1"/>
    <property type="molecule type" value="Genomic_DNA"/>
</dbReference>
<dbReference type="Gene3D" id="3.30.420.10">
    <property type="entry name" value="Ribonuclease H-like superfamily/Ribonuclease H"/>
    <property type="match status" value="1"/>
</dbReference>
<dbReference type="InterPro" id="IPR036397">
    <property type="entry name" value="RNaseH_sf"/>
</dbReference>
<dbReference type="SUPFAM" id="SSF53098">
    <property type="entry name" value="Ribonuclease H-like"/>
    <property type="match status" value="1"/>
</dbReference>